<dbReference type="PANTHER" id="PTHR24305:SF96">
    <property type="entry name" value="CYTOCHROME P450 MONOOXYGENASE STCB-RELATED"/>
    <property type="match status" value="1"/>
</dbReference>
<proteinExistence type="inferred from homology"/>
<name>A0ABP0BX46_9PEZI</name>
<keyword evidence="4" id="KW-0560">Oxidoreductase</keyword>
<dbReference type="InterPro" id="IPR002401">
    <property type="entry name" value="Cyt_P450_E_grp-I"/>
</dbReference>
<evidence type="ECO:0000313" key="6">
    <source>
        <dbReference type="EMBL" id="CAK7224183.1"/>
    </source>
</evidence>
<evidence type="ECO:0000256" key="5">
    <source>
        <dbReference type="ARBA" id="ARBA00023004"/>
    </source>
</evidence>
<evidence type="ECO:0000256" key="1">
    <source>
        <dbReference type="ARBA" id="ARBA00010617"/>
    </source>
</evidence>
<gene>
    <name evidence="6" type="ORF">SEUCBS140593_005484</name>
</gene>
<dbReference type="PANTHER" id="PTHR24305">
    <property type="entry name" value="CYTOCHROME P450"/>
    <property type="match status" value="1"/>
</dbReference>
<comment type="caution">
    <text evidence="6">The sequence shown here is derived from an EMBL/GenBank/DDBJ whole genome shotgun (WGS) entry which is preliminary data.</text>
</comment>
<dbReference type="InterPro" id="IPR050121">
    <property type="entry name" value="Cytochrome_P450_monoxygenase"/>
</dbReference>
<evidence type="ECO:0000256" key="4">
    <source>
        <dbReference type="ARBA" id="ARBA00023002"/>
    </source>
</evidence>
<dbReference type="EMBL" id="CAWUHD010000054">
    <property type="protein sequence ID" value="CAK7224183.1"/>
    <property type="molecule type" value="Genomic_DNA"/>
</dbReference>
<accession>A0ABP0BX46</accession>
<sequence length="348" mass="38610">MARMYYVHALHEQYGPVVRISPEEVAVADPESVAQIHRIGGGFLKGPWYTGTNNAPEPGIFAMVNPKDHAQRRRLFAKAFSNTSLRQNWEPTVQEKVKLAVSRIKEEAMQGEADMLKWWTLMATDIMAHLSFGESFHMLELGEKTQYIRVIESALVTSGIGYELPWLYAILRWIPAEAVQVIVNARSFIVEYGGKAVDNMRKQGGNNQNLFGNMLAACEDSDKENFSDLSIRLEASNLLIAGSDTTANTLTYAAWCVLKKPDLQKRLVAEVGALSPGFCDEELEKLPLLNAVIEETLRLYGAAPGALQRTVPRGGATLGGHFLPEGTLVETQAYTAHRDPNLWPNPLQ</sequence>
<evidence type="ECO:0000256" key="2">
    <source>
        <dbReference type="ARBA" id="ARBA00022617"/>
    </source>
</evidence>
<evidence type="ECO:0000256" key="3">
    <source>
        <dbReference type="ARBA" id="ARBA00022723"/>
    </source>
</evidence>
<evidence type="ECO:0000313" key="7">
    <source>
        <dbReference type="Proteomes" id="UP001642482"/>
    </source>
</evidence>
<dbReference type="SUPFAM" id="SSF48264">
    <property type="entry name" value="Cytochrome P450"/>
    <property type="match status" value="1"/>
</dbReference>
<keyword evidence="3" id="KW-0479">Metal-binding</keyword>
<protein>
    <recommendedName>
        <fullName evidence="8">Cytochrome P450</fullName>
    </recommendedName>
</protein>
<keyword evidence="2" id="KW-0349">Heme</keyword>
<evidence type="ECO:0008006" key="8">
    <source>
        <dbReference type="Google" id="ProtNLM"/>
    </source>
</evidence>
<organism evidence="6 7">
    <name type="scientific">Sporothrix eucalyptigena</name>
    <dbReference type="NCBI Taxonomy" id="1812306"/>
    <lineage>
        <taxon>Eukaryota</taxon>
        <taxon>Fungi</taxon>
        <taxon>Dikarya</taxon>
        <taxon>Ascomycota</taxon>
        <taxon>Pezizomycotina</taxon>
        <taxon>Sordariomycetes</taxon>
        <taxon>Sordariomycetidae</taxon>
        <taxon>Ophiostomatales</taxon>
        <taxon>Ophiostomataceae</taxon>
        <taxon>Sporothrix</taxon>
    </lineage>
</organism>
<comment type="similarity">
    <text evidence="1">Belongs to the cytochrome P450 family.</text>
</comment>
<keyword evidence="7" id="KW-1185">Reference proteome</keyword>
<dbReference type="InterPro" id="IPR036396">
    <property type="entry name" value="Cyt_P450_sf"/>
</dbReference>
<dbReference type="InterPro" id="IPR001128">
    <property type="entry name" value="Cyt_P450"/>
</dbReference>
<dbReference type="Pfam" id="PF00067">
    <property type="entry name" value="p450"/>
    <property type="match status" value="1"/>
</dbReference>
<dbReference type="Proteomes" id="UP001642482">
    <property type="component" value="Unassembled WGS sequence"/>
</dbReference>
<dbReference type="PRINTS" id="PR00385">
    <property type="entry name" value="P450"/>
</dbReference>
<reference evidence="6 7" key="1">
    <citation type="submission" date="2024-01" db="EMBL/GenBank/DDBJ databases">
        <authorList>
            <person name="Allen C."/>
            <person name="Tagirdzhanova G."/>
        </authorList>
    </citation>
    <scope>NUCLEOTIDE SEQUENCE [LARGE SCALE GENOMIC DNA]</scope>
</reference>
<dbReference type="PRINTS" id="PR00463">
    <property type="entry name" value="EP450I"/>
</dbReference>
<keyword evidence="5" id="KW-0408">Iron</keyword>
<dbReference type="Gene3D" id="1.10.630.10">
    <property type="entry name" value="Cytochrome P450"/>
    <property type="match status" value="1"/>
</dbReference>